<protein>
    <submittedName>
        <fullName evidence="4">Transporter substrate-binding domain-containing protein</fullName>
    </submittedName>
</protein>
<evidence type="ECO:0000259" key="3">
    <source>
        <dbReference type="SMART" id="SM00062"/>
    </source>
</evidence>
<dbReference type="InterPro" id="IPR001638">
    <property type="entry name" value="Solute-binding_3/MltF_N"/>
</dbReference>
<dbReference type="RefSeq" id="WP_016648453.1">
    <property type="nucleotide sequence ID" value="NZ_CP138857.1"/>
</dbReference>
<evidence type="ECO:0000256" key="2">
    <source>
        <dbReference type="SAM" id="SignalP"/>
    </source>
</evidence>
<dbReference type="SMART" id="SM00062">
    <property type="entry name" value="PBPb"/>
    <property type="match status" value="1"/>
</dbReference>
<evidence type="ECO:0000313" key="5">
    <source>
        <dbReference type="Proteomes" id="UP001229251"/>
    </source>
</evidence>
<feature type="chain" id="PRO_5042582733" evidence="2">
    <location>
        <begin position="23"/>
        <end position="283"/>
    </location>
</feature>
<organism evidence="4 5">
    <name type="scientific">Facklamia hominis</name>
    <dbReference type="NCBI Taxonomy" id="178214"/>
    <lineage>
        <taxon>Bacteria</taxon>
        <taxon>Bacillati</taxon>
        <taxon>Bacillota</taxon>
        <taxon>Bacilli</taxon>
        <taxon>Lactobacillales</taxon>
        <taxon>Aerococcaceae</taxon>
        <taxon>Facklamia</taxon>
    </lineage>
</organism>
<dbReference type="PANTHER" id="PTHR35936">
    <property type="entry name" value="MEMBRANE-BOUND LYTIC MUREIN TRANSGLYCOSYLASE F"/>
    <property type="match status" value="1"/>
</dbReference>
<dbReference type="SUPFAM" id="SSF53850">
    <property type="entry name" value="Periplasmic binding protein-like II"/>
    <property type="match status" value="1"/>
</dbReference>
<proteinExistence type="predicted"/>
<evidence type="ECO:0000256" key="1">
    <source>
        <dbReference type="ARBA" id="ARBA00022729"/>
    </source>
</evidence>
<dbReference type="Proteomes" id="UP001229251">
    <property type="component" value="Unassembled WGS sequence"/>
</dbReference>
<feature type="signal peptide" evidence="2">
    <location>
        <begin position="1"/>
        <end position="22"/>
    </location>
</feature>
<reference evidence="4" key="1">
    <citation type="submission" date="2023-05" db="EMBL/GenBank/DDBJ databases">
        <title>Cataloging the Phylogenetic Diversity of Human Bladder Bacteria.</title>
        <authorList>
            <person name="Du J."/>
        </authorList>
    </citation>
    <scope>NUCLEOTIDE SEQUENCE</scope>
    <source>
        <strain evidence="4">UMB1231</strain>
    </source>
</reference>
<dbReference type="AlphaFoldDB" id="A0AAJ1Q4F7"/>
<name>A0AAJ1Q4F7_9LACT</name>
<dbReference type="Pfam" id="PF00497">
    <property type="entry name" value="SBP_bac_3"/>
    <property type="match status" value="1"/>
</dbReference>
<dbReference type="Gene3D" id="3.40.190.10">
    <property type="entry name" value="Periplasmic binding protein-like II"/>
    <property type="match status" value="2"/>
</dbReference>
<evidence type="ECO:0000313" key="4">
    <source>
        <dbReference type="EMBL" id="MDK7186677.1"/>
    </source>
</evidence>
<gene>
    <name evidence="4" type="ORF">QP433_01635</name>
</gene>
<feature type="domain" description="Solute-binding protein family 3/N-terminal" evidence="3">
    <location>
        <begin position="32"/>
        <end position="259"/>
    </location>
</feature>
<keyword evidence="1 2" id="KW-0732">Signal</keyword>
<comment type="caution">
    <text evidence="4">The sequence shown here is derived from an EMBL/GenBank/DDBJ whole genome shotgun (WGS) entry which is preliminary data.</text>
</comment>
<accession>A0AAJ1Q4F7</accession>
<dbReference type="EMBL" id="JASOOE010000002">
    <property type="protein sequence ID" value="MDK7186677.1"/>
    <property type="molecule type" value="Genomic_DNA"/>
</dbReference>
<sequence length="283" mass="30982">MKKFLKATLALASVLVVGFSNAICVSAEELKSITVSTLGTSLPWSFIKEDGAEWEGVDGEIWKEIEKRTGITIDIIRSGSFDATLGNLASGRAQVASNHFAITPERLKTYDCSKPYSTDIGVVATNEDNKDLKTLADFKGKKIAVVSGQSAEVIIRAKADEYGYEVISYENTDPGLKDLMNKKVDGFASSQTDLADYMAKTNTNYNIIDEHLDEQPIVFLISKQAENAAEIKDVLNKTIDEMLEDGTIASITKKWFGDDMTQYIDSAVKAYNEANNTDISQGS</sequence>
<dbReference type="PANTHER" id="PTHR35936:SF19">
    <property type="entry name" value="AMINO-ACID-BINDING PROTEIN YXEM-RELATED"/>
    <property type="match status" value="1"/>
</dbReference>